<gene>
    <name evidence="3" type="ORF">NVS89_09005</name>
</gene>
<name>A0A9X2PC58_9HYPH</name>
<keyword evidence="2" id="KW-1133">Transmembrane helix</keyword>
<dbReference type="RefSeq" id="WP_258732277.1">
    <property type="nucleotide sequence ID" value="NZ_JANTHZ010000002.1"/>
</dbReference>
<sequence>MSLPDVPSDPAAPTGETPPPASAPRSHRRWLITLPVALLLLLALGWCGVWFYASGRVDKEVDAWIAAEAVQGRTWSCANRQIGGFPFRFELICDQPTVEFAGIDKWTATAVRAHAVAQVWDPGHIIAEFQGPAKLTEAATGREAIADWSLLQLSGVGSGGRPERVSMLAKDYTLTTQGTTVLTAREAVLHVRHHPGEADSTLDIATAVKGAKGLFIAGAAGPEVDGEMQATVTQVPDFRAMPPLERINLWQAAGGRVKLLEAQLSAAGGVISASGELGLDSHRRLDGTLDLSLANAPALFGALSSAGLMPDFMVNLAPAMMAMGSPTTIDGAPASGFRFAFRRGQVTLGMIPLGKIGPVL</sequence>
<keyword evidence="2" id="KW-0472">Membrane</keyword>
<dbReference type="Pfam" id="PF09898">
    <property type="entry name" value="DUF2125"/>
    <property type="match status" value="1"/>
</dbReference>
<keyword evidence="2" id="KW-0812">Transmembrane</keyword>
<proteinExistence type="predicted"/>
<dbReference type="Proteomes" id="UP001151088">
    <property type="component" value="Unassembled WGS sequence"/>
</dbReference>
<dbReference type="EMBL" id="JANTHZ010000002">
    <property type="protein sequence ID" value="MCS0495235.1"/>
    <property type="molecule type" value="Genomic_DNA"/>
</dbReference>
<dbReference type="InterPro" id="IPR018666">
    <property type="entry name" value="DUF2125"/>
</dbReference>
<feature type="region of interest" description="Disordered" evidence="1">
    <location>
        <begin position="1"/>
        <end position="25"/>
    </location>
</feature>
<evidence type="ECO:0000313" key="3">
    <source>
        <dbReference type="EMBL" id="MCS0495235.1"/>
    </source>
</evidence>
<dbReference type="AlphaFoldDB" id="A0A9X2PC58"/>
<keyword evidence="4" id="KW-1185">Reference proteome</keyword>
<accession>A0A9X2PC58</accession>
<feature type="transmembrane region" description="Helical" evidence="2">
    <location>
        <begin position="30"/>
        <end position="53"/>
    </location>
</feature>
<reference evidence="3" key="1">
    <citation type="submission" date="2022-08" db="EMBL/GenBank/DDBJ databases">
        <authorList>
            <person name="Li F."/>
        </authorList>
    </citation>
    <scope>NUCLEOTIDE SEQUENCE</scope>
    <source>
        <strain evidence="3">MQZ15Z-1</strain>
    </source>
</reference>
<comment type="caution">
    <text evidence="3">The sequence shown here is derived from an EMBL/GenBank/DDBJ whole genome shotgun (WGS) entry which is preliminary data.</text>
</comment>
<evidence type="ECO:0000256" key="1">
    <source>
        <dbReference type="SAM" id="MobiDB-lite"/>
    </source>
</evidence>
<evidence type="ECO:0000256" key="2">
    <source>
        <dbReference type="SAM" id="Phobius"/>
    </source>
</evidence>
<organism evidence="3 4">
    <name type="scientific">Ancylobacter mangrovi</name>
    <dbReference type="NCBI Taxonomy" id="2972472"/>
    <lineage>
        <taxon>Bacteria</taxon>
        <taxon>Pseudomonadati</taxon>
        <taxon>Pseudomonadota</taxon>
        <taxon>Alphaproteobacteria</taxon>
        <taxon>Hyphomicrobiales</taxon>
        <taxon>Xanthobacteraceae</taxon>
        <taxon>Ancylobacter</taxon>
    </lineage>
</organism>
<protein>
    <submittedName>
        <fullName evidence="3">DUF2125 domain-containing protein</fullName>
    </submittedName>
</protein>
<evidence type="ECO:0000313" key="4">
    <source>
        <dbReference type="Proteomes" id="UP001151088"/>
    </source>
</evidence>